<feature type="region of interest" description="Disordered" evidence="1">
    <location>
        <begin position="894"/>
        <end position="917"/>
    </location>
</feature>
<dbReference type="KEGG" id="vcn:VOLCADRAFT_116887"/>
<evidence type="ECO:0000256" key="1">
    <source>
        <dbReference type="SAM" id="MobiDB-lite"/>
    </source>
</evidence>
<dbReference type="RefSeq" id="XP_002948489.1">
    <property type="nucleotide sequence ID" value="XM_002948443.1"/>
</dbReference>
<accession>D8TQ92</accession>
<protein>
    <recommendedName>
        <fullName evidence="2">Peptidase U32 collagenase domain-containing protein</fullName>
    </recommendedName>
</protein>
<dbReference type="eggNOG" id="ENOG502QVE5">
    <property type="taxonomic scope" value="Eukaryota"/>
</dbReference>
<evidence type="ECO:0000259" key="2">
    <source>
        <dbReference type="Pfam" id="PF12392"/>
    </source>
</evidence>
<organism evidence="4">
    <name type="scientific">Volvox carteri f. nagariensis</name>
    <dbReference type="NCBI Taxonomy" id="3068"/>
    <lineage>
        <taxon>Eukaryota</taxon>
        <taxon>Viridiplantae</taxon>
        <taxon>Chlorophyta</taxon>
        <taxon>core chlorophytes</taxon>
        <taxon>Chlorophyceae</taxon>
        <taxon>CS clade</taxon>
        <taxon>Chlamydomonadales</taxon>
        <taxon>Volvocaceae</taxon>
        <taxon>Volvox</taxon>
    </lineage>
</organism>
<dbReference type="Pfam" id="PF12392">
    <property type="entry name" value="DUF3656"/>
    <property type="match status" value="1"/>
</dbReference>
<dbReference type="Pfam" id="PF01136">
    <property type="entry name" value="Peptidase_U32"/>
    <property type="match status" value="2"/>
</dbReference>
<reference evidence="3 4" key="1">
    <citation type="journal article" date="2010" name="Science">
        <title>Genomic analysis of organismal complexity in the multicellular green alga Volvox carteri.</title>
        <authorList>
            <person name="Prochnik S.E."/>
            <person name="Umen J."/>
            <person name="Nedelcu A.M."/>
            <person name="Hallmann A."/>
            <person name="Miller S.M."/>
            <person name="Nishii I."/>
            <person name="Ferris P."/>
            <person name="Kuo A."/>
            <person name="Mitros T."/>
            <person name="Fritz-Laylin L.K."/>
            <person name="Hellsten U."/>
            <person name="Chapman J."/>
            <person name="Simakov O."/>
            <person name="Rensing S.A."/>
            <person name="Terry A."/>
            <person name="Pangilinan J."/>
            <person name="Kapitonov V."/>
            <person name="Jurka J."/>
            <person name="Salamov A."/>
            <person name="Shapiro H."/>
            <person name="Schmutz J."/>
            <person name="Grimwood J."/>
            <person name="Lindquist E."/>
            <person name="Lucas S."/>
            <person name="Grigoriev I.V."/>
            <person name="Schmitt R."/>
            <person name="Kirk D."/>
            <person name="Rokhsar D.S."/>
        </authorList>
    </citation>
    <scope>NUCLEOTIDE SEQUENCE [LARGE SCALE GENOMIC DNA]</scope>
    <source>
        <strain evidence="4">f. Nagariensis / Eve</strain>
    </source>
</reference>
<dbReference type="OrthoDB" id="426032at2759"/>
<gene>
    <name evidence="3" type="ORF">VOLCADRAFT_116887</name>
</gene>
<dbReference type="AlphaFoldDB" id="D8TQ92"/>
<dbReference type="Proteomes" id="UP000001058">
    <property type="component" value="Unassembled WGS sequence"/>
</dbReference>
<dbReference type="InterPro" id="IPR020988">
    <property type="entry name" value="Pept_U32_collagenase"/>
</dbReference>
<dbReference type="InParanoid" id="D8TQ92"/>
<dbReference type="SUPFAM" id="SSF51366">
    <property type="entry name" value="Ribulose-phoshate binding barrel"/>
    <property type="match status" value="1"/>
</dbReference>
<feature type="region of interest" description="Disordered" evidence="1">
    <location>
        <begin position="1"/>
        <end position="100"/>
    </location>
</feature>
<dbReference type="GeneID" id="9625224"/>
<proteinExistence type="predicted"/>
<dbReference type="InterPro" id="IPR011060">
    <property type="entry name" value="RibuloseP-bd_barrel"/>
</dbReference>
<evidence type="ECO:0000313" key="3">
    <source>
        <dbReference type="EMBL" id="EFJ50364.1"/>
    </source>
</evidence>
<dbReference type="InterPro" id="IPR001539">
    <property type="entry name" value="Peptidase_U32"/>
</dbReference>
<name>D8TQ92_VOLCA</name>
<dbReference type="EMBL" id="GL378331">
    <property type="protein sequence ID" value="EFJ50364.1"/>
    <property type="molecule type" value="Genomic_DNA"/>
</dbReference>
<sequence>MQPQIFNLRNARNPIGTGKKSVRTKKTVPSVHPLTDKKLGVEPPGGFENGSISGQSKAAPPSFHNSTNKAGHGERRRAQPFGERVAGYSAGDAPEKRKNPELYTGLKKPEVLAPVGGWPQLHAAVENGADAVYFGLEDFNARARAANFSLDELPDVMSYLHARGVKGFVTFNVLVFDEELPAVEERIRAMAAAGVDAVIVQDWGVVELMRRVAPCLPVHGSTQMSVTSAEGAAWVSELGVERVVVARELSVREIAKVHDGVPGTEVEAFVHGALCVSYSGQCFSSEAWGGRSANRGQCAQACRLPYGLLVDGVLRELGDIQYLLSPQDLMAVEQVPDLISAGVSCFKIEGRLKGPEYVALTTQPNLAEEPNHGMRSLSPSAASGDLTYNQLPTNCQPTACQVFARGQDGDHRGLTPGFLEGVRHQRLVRGRAPRHRGVYLGRVEAVPSPRRVVLELQAPLKRGDGVAFDCGRPEDDEPGGVVYDILDAKGAGPAAAGGGSDWGSNRPVGPGSRVTVVLGPQIQGGAMQGISPGHLMWRTKDPALESRLRASYDSLAAANMRRLPVTAAVAGAVGAATRLPLVAAANRPLTADDVARALGPQLGEPTLALAGGVDMTGLGLAAGLFMPASEIKSVRRQAVEALLAARRQHPRADGLAEAPVLPDMLATARAAAPPPQVLRLLSDLSCSATAAATTTTKRTVTAAATAAAAAADAGVEEGYDNGNDDVSWTASGGGAAAAAGSRGGAPDVCIRVLCRTREQVDAALQVQWLREVVVDFLEVQGLKEAVAAVRASGRRVVVATPRVLKPDEQRLWLFYLRLGADALLVRSAGMLHQLQLLGGPGAVVPDVPYPIPALEGDFSLNAANVLSTSLLLRGGGAAATAATAAATAASAATAAAPASGTGTGTSSDSPGSEIGHGGSAAVWRGLSRLAPTHDLHAGQLAALAAGLGPRRAQLEAILHQHLPIFHTEHCVFCRFLSSGNSYKDCGHPCESHRLHLRDNGGADHLVLADMGCRNTVFNAKAQSGAFYVRDLIKAGYRTVRIELVDEQPQYVAPLLEGYRDVILGRRGPGDLWRWLGTLPDANGAVHGVDAGSLQSFVLILT</sequence>
<feature type="compositionally biased region" description="Low complexity" evidence="1">
    <location>
        <begin position="894"/>
        <end position="912"/>
    </location>
</feature>
<dbReference type="STRING" id="3068.D8TQ92"/>
<dbReference type="InterPro" id="IPR051454">
    <property type="entry name" value="RNA/ubiquinone_mod_enzymes"/>
</dbReference>
<evidence type="ECO:0000313" key="4">
    <source>
        <dbReference type="Proteomes" id="UP000001058"/>
    </source>
</evidence>
<dbReference type="PANTHER" id="PTHR30217">
    <property type="entry name" value="PEPTIDASE U32 FAMILY"/>
    <property type="match status" value="1"/>
</dbReference>
<keyword evidence="4" id="KW-1185">Reference proteome</keyword>
<feature type="domain" description="Peptidase U32 collagenase" evidence="2">
    <location>
        <begin position="536"/>
        <end position="646"/>
    </location>
</feature>
<dbReference type="PANTHER" id="PTHR30217:SF10">
    <property type="entry name" value="23S RRNA 5-HYDROXYCYTIDINE C2501 SYNTHASE"/>
    <property type="match status" value="1"/>
</dbReference>